<protein>
    <submittedName>
        <fullName evidence="1">Uncharacterized protein</fullName>
    </submittedName>
</protein>
<comment type="caution">
    <text evidence="1">The sequence shown here is derived from an EMBL/GenBank/DDBJ whole genome shotgun (WGS) entry which is preliminary data.</text>
</comment>
<organism evidence="1 2">
    <name type="scientific">Brucella endophytica</name>
    <dbReference type="NCBI Taxonomy" id="1963359"/>
    <lineage>
        <taxon>Bacteria</taxon>
        <taxon>Pseudomonadati</taxon>
        <taxon>Pseudomonadota</taxon>
        <taxon>Alphaproteobacteria</taxon>
        <taxon>Hyphomicrobiales</taxon>
        <taxon>Brucellaceae</taxon>
        <taxon>Brucella/Ochrobactrum group</taxon>
        <taxon>Brucella</taxon>
    </lineage>
</organism>
<dbReference type="SUPFAM" id="SSF47413">
    <property type="entry name" value="lambda repressor-like DNA-binding domains"/>
    <property type="match status" value="1"/>
</dbReference>
<dbReference type="InterPro" id="IPR010982">
    <property type="entry name" value="Lambda_DNA-bd_dom_sf"/>
</dbReference>
<dbReference type="GO" id="GO:0003677">
    <property type="term" value="F:DNA binding"/>
    <property type="evidence" value="ECO:0007669"/>
    <property type="project" value="InterPro"/>
</dbReference>
<sequence>MHIAYALRRENEMKPEDFTAWRERMGFNRVQAAEALGLSRNMPQRYEDGAAEIPLYIALACAALIRGIAPWPK</sequence>
<dbReference type="EMBL" id="BMHH01000013">
    <property type="protein sequence ID" value="GGB00375.1"/>
    <property type="molecule type" value="Genomic_DNA"/>
</dbReference>
<reference evidence="1" key="1">
    <citation type="journal article" date="2014" name="Int. J. Syst. Evol. Microbiol.">
        <title>Complete genome sequence of Corynebacterium casei LMG S-19264T (=DSM 44701T), isolated from a smear-ripened cheese.</title>
        <authorList>
            <consortium name="US DOE Joint Genome Institute (JGI-PGF)"/>
            <person name="Walter F."/>
            <person name="Albersmeier A."/>
            <person name="Kalinowski J."/>
            <person name="Ruckert C."/>
        </authorList>
    </citation>
    <scope>NUCLEOTIDE SEQUENCE</scope>
    <source>
        <strain evidence="1">CGMCC 1.15082</strain>
    </source>
</reference>
<reference evidence="1" key="2">
    <citation type="submission" date="2020-09" db="EMBL/GenBank/DDBJ databases">
        <authorList>
            <person name="Sun Q."/>
            <person name="Zhou Y."/>
        </authorList>
    </citation>
    <scope>NUCLEOTIDE SEQUENCE</scope>
    <source>
        <strain evidence="1">CGMCC 1.15082</strain>
    </source>
</reference>
<proteinExistence type="predicted"/>
<keyword evidence="2" id="KW-1185">Reference proteome</keyword>
<evidence type="ECO:0000313" key="2">
    <source>
        <dbReference type="Proteomes" id="UP000646478"/>
    </source>
</evidence>
<gene>
    <name evidence="1" type="ORF">GCM10011491_30700</name>
</gene>
<dbReference type="AlphaFoldDB" id="A0A916SHI8"/>
<accession>A0A916SHI8</accession>
<dbReference type="Gene3D" id="1.10.260.40">
    <property type="entry name" value="lambda repressor-like DNA-binding domains"/>
    <property type="match status" value="1"/>
</dbReference>
<name>A0A916SHI8_9HYPH</name>
<dbReference type="Proteomes" id="UP000646478">
    <property type="component" value="Unassembled WGS sequence"/>
</dbReference>
<evidence type="ECO:0000313" key="1">
    <source>
        <dbReference type="EMBL" id="GGB00375.1"/>
    </source>
</evidence>